<protein>
    <submittedName>
        <fullName evidence="2">Enoyl-CoA hydratase/isomerase family protein</fullName>
    </submittedName>
</protein>
<name>A0ABR7W717_9ACTN</name>
<comment type="similarity">
    <text evidence="1">Belongs to the enoyl-CoA hydratase/isomerase family.</text>
</comment>
<comment type="caution">
    <text evidence="2">The sequence shown here is derived from an EMBL/GenBank/DDBJ whole genome shotgun (WGS) entry which is preliminary data.</text>
</comment>
<dbReference type="PANTHER" id="PTHR43802">
    <property type="entry name" value="ENOYL-COA HYDRATASE"/>
    <property type="match status" value="1"/>
</dbReference>
<dbReference type="Proteomes" id="UP000602395">
    <property type="component" value="Unassembled WGS sequence"/>
</dbReference>
<dbReference type="SUPFAM" id="SSF52096">
    <property type="entry name" value="ClpP/crotonase"/>
    <property type="match status" value="1"/>
</dbReference>
<evidence type="ECO:0000256" key="1">
    <source>
        <dbReference type="ARBA" id="ARBA00005254"/>
    </source>
</evidence>
<organism evidence="2 3">
    <name type="scientific">Gordonia hankookensis</name>
    <dbReference type="NCBI Taxonomy" id="589403"/>
    <lineage>
        <taxon>Bacteria</taxon>
        <taxon>Bacillati</taxon>
        <taxon>Actinomycetota</taxon>
        <taxon>Actinomycetes</taxon>
        <taxon>Mycobacteriales</taxon>
        <taxon>Gordoniaceae</taxon>
        <taxon>Gordonia</taxon>
    </lineage>
</organism>
<reference evidence="2 3" key="1">
    <citation type="submission" date="2020-09" db="EMBL/GenBank/DDBJ databases">
        <title>Novel species in genus Gordonia.</title>
        <authorList>
            <person name="Zhang G."/>
        </authorList>
    </citation>
    <scope>NUCLEOTIDE SEQUENCE [LARGE SCALE GENOMIC DNA]</scope>
    <source>
        <strain evidence="2 3">ON-33</strain>
    </source>
</reference>
<evidence type="ECO:0000313" key="3">
    <source>
        <dbReference type="Proteomes" id="UP000602395"/>
    </source>
</evidence>
<dbReference type="PANTHER" id="PTHR43802:SF1">
    <property type="entry name" value="IP11341P-RELATED"/>
    <property type="match status" value="1"/>
</dbReference>
<sequence>MTAEPMTEAAESLVTQDGSVLTIAVSTPAAGNSLADDAMLAGAAALREVARGEREVGAVLLVGTGNNFCAGGNVKAFASADQRPAYLREIADNFHAFVGALYEANRPVVAAVKGWAAGAGMSIVLHADVAVGGASTRMRPAYRGIGLSPDGGMTWTLPRIVGPARARHLILTDQVIEAEQALAWGLLSDVVDDAEVESSARAAADKIAAGPWQSDASTRELLWRSANTSLTEHLSAEARSISTLSGSVEGIEGVDAFVAKRKPDFAAARKS</sequence>
<dbReference type="CDD" id="cd06558">
    <property type="entry name" value="crotonase-like"/>
    <property type="match status" value="1"/>
</dbReference>
<dbReference type="Gene3D" id="1.10.12.10">
    <property type="entry name" value="Lyase 2-enoyl-coa Hydratase, Chain A, domain 2"/>
    <property type="match status" value="1"/>
</dbReference>
<dbReference type="Pfam" id="PF00378">
    <property type="entry name" value="ECH_1"/>
    <property type="match status" value="1"/>
</dbReference>
<dbReference type="RefSeq" id="WP_190265522.1">
    <property type="nucleotide sequence ID" value="NZ_BAABAD010000003.1"/>
</dbReference>
<dbReference type="EMBL" id="JACWMS010000001">
    <property type="protein sequence ID" value="MBD1318286.1"/>
    <property type="molecule type" value="Genomic_DNA"/>
</dbReference>
<gene>
    <name evidence="2" type="ORF">IDF66_01705</name>
</gene>
<proteinExistence type="inferred from homology"/>
<dbReference type="InterPro" id="IPR014748">
    <property type="entry name" value="Enoyl-CoA_hydra_C"/>
</dbReference>
<keyword evidence="3" id="KW-1185">Reference proteome</keyword>
<dbReference type="InterPro" id="IPR029045">
    <property type="entry name" value="ClpP/crotonase-like_dom_sf"/>
</dbReference>
<accession>A0ABR7W717</accession>
<dbReference type="InterPro" id="IPR001753">
    <property type="entry name" value="Enoyl-CoA_hydra/iso"/>
</dbReference>
<evidence type="ECO:0000313" key="2">
    <source>
        <dbReference type="EMBL" id="MBD1318286.1"/>
    </source>
</evidence>
<dbReference type="Gene3D" id="3.90.226.10">
    <property type="entry name" value="2-enoyl-CoA Hydratase, Chain A, domain 1"/>
    <property type="match status" value="1"/>
</dbReference>